<keyword evidence="3" id="KW-1185">Reference proteome</keyword>
<feature type="region of interest" description="Disordered" evidence="1">
    <location>
        <begin position="442"/>
        <end position="470"/>
    </location>
</feature>
<feature type="compositionally biased region" description="Basic residues" evidence="1">
    <location>
        <begin position="107"/>
        <end position="116"/>
    </location>
</feature>
<dbReference type="OrthoDB" id="5582146at2759"/>
<dbReference type="KEGG" id="abp:AGABI1DRAFT132099"/>
<dbReference type="EMBL" id="JH971411">
    <property type="protein sequence ID" value="EKM75559.1"/>
    <property type="molecule type" value="Genomic_DNA"/>
</dbReference>
<evidence type="ECO:0000313" key="3">
    <source>
        <dbReference type="Proteomes" id="UP000008493"/>
    </source>
</evidence>
<feature type="region of interest" description="Disordered" evidence="1">
    <location>
        <begin position="260"/>
        <end position="282"/>
    </location>
</feature>
<sequence length="566" mass="63567">MNLLRDHLHTTDPVLLHALLTALVAPATHLLVRTPEQDVSLVARLVVSTLSSIFDYPAHRAKVRPRPPNGPTPSTKQFIRSLFFTNPSASSASAHTSQDESSDPTKSRRPKSRHARTMQQHLPHVRQPDTHLHVDPLGLSNKPTTGRFQTESLSHRNYIHKENTAPPQLSPALVLSGIENATLESQRALARVIADNRLRFDSASDSKAEESWDLPDGFIVIYICPIDPRERPNIHHSLLDKFAMSCNVLIKPNVRQAIQSSISPSHTRRHHSNTSSPLVNSHIPLPPSSRLSLHRHSYHSASASASSVHRDHFSTPALPKNFISNLRKAYLETYISPTLMTYLNDLFSATRHRAELDGTFLTARCMSDAEKLVRAHRVISTDLNGMELLRDGDDENWILEDQDDEEHDNDEDEDDDDDDDDENSDEQWQTVEADEFSSFGITFPKSLNSKKQPQTTVSSNSKSKTKTNKKIITTTNNNNLKNGIPKLEVTEINIARIFPRCVSHRLRVRDGPREEVVAASLLFGATFDWDDEVDDAGTNTGREVYMSTYEERPTVKDVLVSILSEV</sequence>
<dbReference type="OMA" id="VYVCKWD"/>
<feature type="compositionally biased region" description="Polar residues" evidence="1">
    <location>
        <begin position="445"/>
        <end position="454"/>
    </location>
</feature>
<feature type="compositionally biased region" description="Acidic residues" evidence="1">
    <location>
        <begin position="401"/>
        <end position="425"/>
    </location>
</feature>
<feature type="region of interest" description="Disordered" evidence="1">
    <location>
        <begin position="401"/>
        <end position="428"/>
    </location>
</feature>
<dbReference type="HOGENOM" id="CLU_023002_0_0_1"/>
<gene>
    <name evidence="2" type="ORF">AGABI1DRAFT_132099</name>
</gene>
<organism evidence="2 3">
    <name type="scientific">Agaricus bisporus var. burnettii (strain JB137-S8 / ATCC MYA-4627 / FGSC 10392)</name>
    <name type="common">White button mushroom</name>
    <dbReference type="NCBI Taxonomy" id="597362"/>
    <lineage>
        <taxon>Eukaryota</taxon>
        <taxon>Fungi</taxon>
        <taxon>Dikarya</taxon>
        <taxon>Basidiomycota</taxon>
        <taxon>Agaricomycotina</taxon>
        <taxon>Agaricomycetes</taxon>
        <taxon>Agaricomycetidae</taxon>
        <taxon>Agaricales</taxon>
        <taxon>Agaricineae</taxon>
        <taxon>Agaricaceae</taxon>
        <taxon>Agaricus</taxon>
    </lineage>
</organism>
<reference evidence="3" key="1">
    <citation type="journal article" date="2012" name="Proc. Natl. Acad. Sci. U.S.A.">
        <title>Genome sequence of the button mushroom Agaricus bisporus reveals mechanisms governing adaptation to a humic-rich ecological niche.</title>
        <authorList>
            <person name="Morin E."/>
            <person name="Kohler A."/>
            <person name="Baker A.R."/>
            <person name="Foulongne-Oriol M."/>
            <person name="Lombard V."/>
            <person name="Nagy L.G."/>
            <person name="Ohm R.A."/>
            <person name="Patyshakuliyeva A."/>
            <person name="Brun A."/>
            <person name="Aerts A.L."/>
            <person name="Bailey A.M."/>
            <person name="Billette C."/>
            <person name="Coutinho P.M."/>
            <person name="Deakin G."/>
            <person name="Doddapaneni H."/>
            <person name="Floudas D."/>
            <person name="Grimwood J."/>
            <person name="Hilden K."/>
            <person name="Kuees U."/>
            <person name="LaButti K.M."/>
            <person name="Lapidus A."/>
            <person name="Lindquist E.A."/>
            <person name="Lucas S.M."/>
            <person name="Murat C."/>
            <person name="Riley R.W."/>
            <person name="Salamov A.A."/>
            <person name="Schmutz J."/>
            <person name="Subramanian V."/>
            <person name="Woesten H.A.B."/>
            <person name="Xu J."/>
            <person name="Eastwood D.C."/>
            <person name="Foster G.D."/>
            <person name="Sonnenberg A.S."/>
            <person name="Cullen D."/>
            <person name="de Vries R.P."/>
            <person name="Lundell T."/>
            <person name="Hibbett D.S."/>
            <person name="Henrissat B."/>
            <person name="Burton K.S."/>
            <person name="Kerrigan R.W."/>
            <person name="Challen M.P."/>
            <person name="Grigoriev I.V."/>
            <person name="Martin F."/>
        </authorList>
    </citation>
    <scope>NUCLEOTIDE SEQUENCE [LARGE SCALE GENOMIC DNA]</scope>
    <source>
        <strain evidence="3">JB137-S8 / ATCC MYA-4627 / FGSC 10392</strain>
    </source>
</reference>
<dbReference type="eggNOG" id="ENOG502R11G">
    <property type="taxonomic scope" value="Eukaryota"/>
</dbReference>
<evidence type="ECO:0000313" key="2">
    <source>
        <dbReference type="EMBL" id="EKM75559.1"/>
    </source>
</evidence>
<feature type="compositionally biased region" description="Low complexity" evidence="1">
    <location>
        <begin position="273"/>
        <end position="282"/>
    </location>
</feature>
<feature type="region of interest" description="Disordered" evidence="1">
    <location>
        <begin position="88"/>
        <end position="121"/>
    </location>
</feature>
<dbReference type="InParanoid" id="K5VMA3"/>
<dbReference type="Proteomes" id="UP000008493">
    <property type="component" value="Unassembled WGS sequence"/>
</dbReference>
<proteinExistence type="predicted"/>
<dbReference type="RefSeq" id="XP_007333775.1">
    <property type="nucleotide sequence ID" value="XM_007333713.1"/>
</dbReference>
<dbReference type="GeneID" id="18827599"/>
<protein>
    <submittedName>
        <fullName evidence="2">Uncharacterized protein</fullName>
    </submittedName>
</protein>
<accession>K5VMA3</accession>
<dbReference type="AlphaFoldDB" id="K5VMA3"/>
<evidence type="ECO:0000256" key="1">
    <source>
        <dbReference type="SAM" id="MobiDB-lite"/>
    </source>
</evidence>
<name>K5VMA3_AGABU</name>